<dbReference type="Pfam" id="PF01032">
    <property type="entry name" value="FecCD"/>
    <property type="match status" value="1"/>
</dbReference>
<sequence length="322" mass="33596">MASVGLLMLCLLVVLSLAIGSKNLSATEVFHGLFAHDNSRESLIVWQLRFPRTTLALLVGASLGVAGVLMQALTRNPLADPGILGVNSGASLSVVLALTFFGVSSASGYIWFALFGSALASCFVYVLSLQRSRITEHSRLVLAGTALGATLGACTGIITMFNTDTFNSYRFWVIGSLADRGDQIPGQILPLVLLGLILAFITGPALNSLALGDEQAKALGTKMGLVRVLTLLAITLLCGSATAAAGPIGFVGLVVPHVLRLLIGINQRTLLVFSVIFGPLLVLSADILGRVVARPGELEVGIVTAFVGAPVLLGLLLRKRVL</sequence>
<keyword evidence="10" id="KW-1185">Reference proteome</keyword>
<dbReference type="PANTHER" id="PTHR30472:SF1">
    <property type="entry name" value="FE(3+) DICITRATE TRANSPORT SYSTEM PERMEASE PROTEIN FECC-RELATED"/>
    <property type="match status" value="1"/>
</dbReference>
<name>A0AAU6WCC7_9MICC</name>
<dbReference type="Proteomes" id="UP001486888">
    <property type="component" value="Chromosome"/>
</dbReference>
<feature type="transmembrane region" description="Helical" evidence="8">
    <location>
        <begin position="82"/>
        <end position="103"/>
    </location>
</feature>
<dbReference type="Gene3D" id="1.10.3470.10">
    <property type="entry name" value="ABC transporter involved in vitamin B12 uptake, BtuC"/>
    <property type="match status" value="1"/>
</dbReference>
<feature type="transmembrane region" description="Helical" evidence="8">
    <location>
        <begin position="140"/>
        <end position="161"/>
    </location>
</feature>
<organism evidence="9 10">
    <name type="scientific">Glutamicibacter ectropisis</name>
    <dbReference type="NCBI Taxonomy" id="3046593"/>
    <lineage>
        <taxon>Bacteria</taxon>
        <taxon>Bacillati</taxon>
        <taxon>Actinomycetota</taxon>
        <taxon>Actinomycetes</taxon>
        <taxon>Micrococcales</taxon>
        <taxon>Micrococcaceae</taxon>
        <taxon>Glutamicibacter</taxon>
    </lineage>
</organism>
<comment type="similarity">
    <text evidence="2">Belongs to the binding-protein-dependent transport system permease family. FecCD subfamily.</text>
</comment>
<dbReference type="EMBL" id="CP125942">
    <property type="protein sequence ID" value="XAO45626.1"/>
    <property type="molecule type" value="Genomic_DNA"/>
</dbReference>
<feature type="transmembrane region" description="Helical" evidence="8">
    <location>
        <begin position="270"/>
        <end position="292"/>
    </location>
</feature>
<evidence type="ECO:0000256" key="7">
    <source>
        <dbReference type="ARBA" id="ARBA00023136"/>
    </source>
</evidence>
<keyword evidence="3" id="KW-0813">Transport</keyword>
<dbReference type="GO" id="GO:0033214">
    <property type="term" value="P:siderophore-iron import into cell"/>
    <property type="evidence" value="ECO:0007669"/>
    <property type="project" value="TreeGrafter"/>
</dbReference>
<evidence type="ECO:0000256" key="5">
    <source>
        <dbReference type="ARBA" id="ARBA00022692"/>
    </source>
</evidence>
<gene>
    <name evidence="9" type="ORF">QMQ05_14950</name>
</gene>
<evidence type="ECO:0000313" key="9">
    <source>
        <dbReference type="EMBL" id="XAO45626.1"/>
    </source>
</evidence>
<feature type="transmembrane region" description="Helical" evidence="8">
    <location>
        <begin position="109"/>
        <end position="128"/>
    </location>
</feature>
<feature type="transmembrane region" description="Helical" evidence="8">
    <location>
        <begin position="188"/>
        <end position="212"/>
    </location>
</feature>
<evidence type="ECO:0000256" key="8">
    <source>
        <dbReference type="SAM" id="Phobius"/>
    </source>
</evidence>
<feature type="transmembrane region" description="Helical" evidence="8">
    <location>
        <begin position="248"/>
        <end position="263"/>
    </location>
</feature>
<evidence type="ECO:0000256" key="1">
    <source>
        <dbReference type="ARBA" id="ARBA00004651"/>
    </source>
</evidence>
<protein>
    <submittedName>
        <fullName evidence="9">Iron chelate uptake ABC transporter family permease subunit</fullName>
    </submittedName>
</protein>
<dbReference type="InterPro" id="IPR037294">
    <property type="entry name" value="ABC_BtuC-like"/>
</dbReference>
<evidence type="ECO:0000256" key="3">
    <source>
        <dbReference type="ARBA" id="ARBA00022448"/>
    </source>
</evidence>
<keyword evidence="6 8" id="KW-1133">Transmembrane helix</keyword>
<dbReference type="InterPro" id="IPR000522">
    <property type="entry name" value="ABC_transptr_permease_BtuC"/>
</dbReference>
<reference evidence="9 10" key="1">
    <citation type="submission" date="2023-05" db="EMBL/GenBank/DDBJ databases">
        <title>Glutamicibacter sp. B1, complete genome.</title>
        <authorList>
            <person name="Long Y.H."/>
            <person name="Fang T."/>
            <person name="Li X.Y."/>
        </authorList>
    </citation>
    <scope>NUCLEOTIDE SEQUENCE [LARGE SCALE GENOMIC DNA]</scope>
    <source>
        <strain evidence="9 10">B1</strain>
    </source>
</reference>
<dbReference type="GO" id="GO:0005886">
    <property type="term" value="C:plasma membrane"/>
    <property type="evidence" value="ECO:0007669"/>
    <property type="project" value="UniProtKB-SubCell"/>
</dbReference>
<keyword evidence="7 8" id="KW-0472">Membrane</keyword>
<dbReference type="CDD" id="cd06550">
    <property type="entry name" value="TM_ABC_iron-siderophores_like"/>
    <property type="match status" value="1"/>
</dbReference>
<feature type="transmembrane region" description="Helical" evidence="8">
    <location>
        <begin position="298"/>
        <end position="317"/>
    </location>
</feature>
<evidence type="ECO:0000256" key="4">
    <source>
        <dbReference type="ARBA" id="ARBA00022475"/>
    </source>
</evidence>
<evidence type="ECO:0000256" key="2">
    <source>
        <dbReference type="ARBA" id="ARBA00007935"/>
    </source>
</evidence>
<dbReference type="GO" id="GO:0022857">
    <property type="term" value="F:transmembrane transporter activity"/>
    <property type="evidence" value="ECO:0007669"/>
    <property type="project" value="InterPro"/>
</dbReference>
<dbReference type="FunFam" id="1.10.3470.10:FF:000001">
    <property type="entry name" value="Vitamin B12 ABC transporter permease BtuC"/>
    <property type="match status" value="1"/>
</dbReference>
<accession>A0AAU6WCC7</accession>
<feature type="transmembrane region" description="Helical" evidence="8">
    <location>
        <begin position="50"/>
        <end position="70"/>
    </location>
</feature>
<evidence type="ECO:0000313" key="10">
    <source>
        <dbReference type="Proteomes" id="UP001486888"/>
    </source>
</evidence>
<feature type="transmembrane region" description="Helical" evidence="8">
    <location>
        <begin position="224"/>
        <end position="242"/>
    </location>
</feature>
<dbReference type="KEGG" id="gey:QMQ05_14950"/>
<keyword evidence="4" id="KW-1003">Cell membrane</keyword>
<keyword evidence="5 8" id="KW-0812">Transmembrane</keyword>
<dbReference type="PANTHER" id="PTHR30472">
    <property type="entry name" value="FERRIC ENTEROBACTIN TRANSPORT SYSTEM PERMEASE PROTEIN"/>
    <property type="match status" value="1"/>
</dbReference>
<proteinExistence type="inferred from homology"/>
<dbReference type="AlphaFoldDB" id="A0AAU6WCC7"/>
<evidence type="ECO:0000256" key="6">
    <source>
        <dbReference type="ARBA" id="ARBA00022989"/>
    </source>
</evidence>
<comment type="subcellular location">
    <subcellularLocation>
        <location evidence="1">Cell membrane</location>
        <topology evidence="1">Multi-pass membrane protein</topology>
    </subcellularLocation>
</comment>
<dbReference type="SUPFAM" id="SSF81345">
    <property type="entry name" value="ABC transporter involved in vitamin B12 uptake, BtuC"/>
    <property type="match status" value="1"/>
</dbReference>